<gene>
    <name evidence="1" type="ORF">BACUNI_02329</name>
</gene>
<keyword evidence="2" id="KW-1185">Reference proteome</keyword>
<name>A0ABC9NCF4_BACUC</name>
<accession>A0ABC9NCF4</accession>
<evidence type="ECO:0000313" key="1">
    <source>
        <dbReference type="EMBL" id="EDO54321.1"/>
    </source>
</evidence>
<comment type="caution">
    <text evidence="1">The sequence shown here is derived from an EMBL/GenBank/DDBJ whole genome shotgun (WGS) entry which is preliminary data.</text>
</comment>
<proteinExistence type="predicted"/>
<evidence type="ECO:0000313" key="2">
    <source>
        <dbReference type="Proteomes" id="UP000004110"/>
    </source>
</evidence>
<reference evidence="1" key="2">
    <citation type="submission" date="2013-11" db="EMBL/GenBank/DDBJ databases">
        <title>Draft genome sequence of Bacteroides uniformis (ATCC 8492).</title>
        <authorList>
            <person name="Sudarsanam P."/>
            <person name="Ley R."/>
            <person name="Guruge J."/>
            <person name="Turnbaugh P.J."/>
            <person name="Mahowald M."/>
            <person name="Liep D."/>
            <person name="Gordon J."/>
        </authorList>
    </citation>
    <scope>NUCLEOTIDE SEQUENCE</scope>
    <source>
        <strain evidence="1">ATCC 8492</strain>
    </source>
</reference>
<reference evidence="1" key="1">
    <citation type="submission" date="2007-06" db="EMBL/GenBank/DDBJ databases">
        <authorList>
            <person name="Fulton L."/>
            <person name="Clifton S."/>
            <person name="Fulton B."/>
            <person name="Xu J."/>
            <person name="Minx P."/>
            <person name="Pepin K.H."/>
            <person name="Johnson M."/>
            <person name="Thiruvilangam P."/>
            <person name="Bhonagiri V."/>
            <person name="Nash W.E."/>
            <person name="Mardis E.R."/>
            <person name="Wilson R.K."/>
        </authorList>
    </citation>
    <scope>NUCLEOTIDE SEQUENCE [LARGE SCALE GENOMIC DNA]</scope>
    <source>
        <strain evidence="1">ATCC 8492</strain>
    </source>
</reference>
<protein>
    <submittedName>
        <fullName evidence="1">Uncharacterized protein</fullName>
    </submittedName>
</protein>
<organism evidence="1 2">
    <name type="scientific">Bacteroides uniformis (strain ATCC 8492 / DSM 6597 / CCUG 4942 / CIP 103695 / JCM 5828 / KCTC 5204 / NCTC 13054 / VPI 0061)</name>
    <dbReference type="NCBI Taxonomy" id="411479"/>
    <lineage>
        <taxon>Bacteria</taxon>
        <taxon>Pseudomonadati</taxon>
        <taxon>Bacteroidota</taxon>
        <taxon>Bacteroidia</taxon>
        <taxon>Bacteroidales</taxon>
        <taxon>Bacteroidaceae</taxon>
        <taxon>Bacteroides</taxon>
    </lineage>
</organism>
<dbReference type="Proteomes" id="UP000004110">
    <property type="component" value="Unassembled WGS sequence"/>
</dbReference>
<sequence>MFVRLRSFFYLCLRKNKGRKNIIILRLYGYARLYRGTERRTTERGVIQ</sequence>
<dbReference type="AlphaFoldDB" id="A0ABC9NCF4"/>
<dbReference type="EMBL" id="AAYH02000043">
    <property type="protein sequence ID" value="EDO54321.1"/>
    <property type="molecule type" value="Genomic_DNA"/>
</dbReference>